<sequence>MSSSQQEQHLADATELEELERRLTLESEGLDLDGEPGAHVDDDGEGGNGGDGELGGEDEDDNPLELSKPDVVFHMEDSFNQHDDDEDMDDDDAGENDAMTEGDRGEDARASRGNSFRAGEGEGKRSRAGSNVRRAYEELSQGRSPTVRSHASSITSRHDTEEPQRTDAALEEASWVEEDKHIIILSDAGKPIYTRHGSEDMIVTRAGVIQALISFIEENYRRPDGTHGSVPFRQQKEMTEDERDELMWFKAGEFYFVFLVRSPLYLLMVSKTGEAVKHLKQQLEYVYSQLLSITTLSHIQRAFHRWSNYDLRCHLAGMEKFTEHLIDRLQADYAFFLNAYQCLPMDPSVRDKLGALIQQHKQKEVVFALVVGNGKVMSLMRPRRFPLKPQDILLMLNVVQTPTRSFDVGETWMPLCLPHFNSSGFMHAHVTYLHEEEGIFLLLLSNKQDAFKTLSTCRNEIVSSLADSKLLAGVLRAVRAESFRVSTLKIPDLRHFVYKHIKTNQFTVPALEPPYSEPDEERRLFCLYQHVESQMHANNRPVKLFFRSSLQEAVLGWATATFELYAVFDALATKQTVTASVLALLKWIKKSETRLFMTSPQLTS</sequence>
<feature type="compositionally biased region" description="Acidic residues" evidence="1">
    <location>
        <begin position="54"/>
        <end position="63"/>
    </location>
</feature>
<feature type="region of interest" description="Disordered" evidence="1">
    <location>
        <begin position="1"/>
        <end position="166"/>
    </location>
</feature>
<dbReference type="GO" id="GO:0016192">
    <property type="term" value="P:vesicle-mediated transport"/>
    <property type="evidence" value="ECO:0007669"/>
    <property type="project" value="InterPro"/>
</dbReference>
<feature type="domain" description="FUZ/MON1/HPS1 third Longin" evidence="4">
    <location>
        <begin position="492"/>
        <end position="592"/>
    </location>
</feature>
<dbReference type="GO" id="GO:0006623">
    <property type="term" value="P:protein targeting to vacuole"/>
    <property type="evidence" value="ECO:0007669"/>
    <property type="project" value="InterPro"/>
</dbReference>
<dbReference type="InterPro" id="IPR004353">
    <property type="entry name" value="Mon1"/>
</dbReference>
<reference evidence="5" key="1">
    <citation type="submission" date="2009-08" db="EMBL/GenBank/DDBJ databases">
        <title>Annotation of Salpingoeca rosetta.</title>
        <authorList>
            <consortium name="The Broad Institute Genome Sequencing Platform"/>
            <person name="Russ C."/>
            <person name="Cuomo C."/>
            <person name="Burger G."/>
            <person name="Gray M.W."/>
            <person name="Holland P.W.H."/>
            <person name="King N."/>
            <person name="Lang F.B.F."/>
            <person name="Roger A.J."/>
            <person name="Ruiz-Trillo I."/>
            <person name="Young S.K."/>
            <person name="Zeng Q."/>
            <person name="Gargeya S."/>
            <person name="Alvarado L."/>
            <person name="Berlin A."/>
            <person name="Chapman S.B."/>
            <person name="Chen Z."/>
            <person name="Freedman E."/>
            <person name="Gellesch M."/>
            <person name="Goldberg J."/>
            <person name="Griggs A."/>
            <person name="Gujja S."/>
            <person name="Heilman E."/>
            <person name="Heiman D."/>
            <person name="Howarth C."/>
            <person name="Mehta T."/>
            <person name="Neiman D."/>
            <person name="Pearson M."/>
            <person name="Roberts A."/>
            <person name="Saif S."/>
            <person name="Shea T."/>
            <person name="Shenoy N."/>
            <person name="Sisk P."/>
            <person name="Stolte C."/>
            <person name="Sykes S."/>
            <person name="White J."/>
            <person name="Yandava C."/>
            <person name="Haas B."/>
            <person name="Nusbaum C."/>
            <person name="Birren B."/>
        </authorList>
    </citation>
    <scope>NUCLEOTIDE SEQUENCE [LARGE SCALE GENOMIC DNA]</scope>
    <source>
        <strain evidence="5">ATCC 50818</strain>
    </source>
</reference>
<feature type="compositionally biased region" description="Basic and acidic residues" evidence="1">
    <location>
        <begin position="156"/>
        <end position="165"/>
    </location>
</feature>
<dbReference type="PANTHER" id="PTHR13027:SF7">
    <property type="entry name" value="VACUOLAR FUSION PROTEIN MON1 HOMOLOG"/>
    <property type="match status" value="1"/>
</dbReference>
<evidence type="ECO:0000259" key="3">
    <source>
        <dbReference type="Pfam" id="PF19037"/>
    </source>
</evidence>
<evidence type="ECO:0000259" key="4">
    <source>
        <dbReference type="Pfam" id="PF19038"/>
    </source>
</evidence>
<dbReference type="OrthoDB" id="272411at2759"/>
<dbReference type="RefSeq" id="XP_004989840.1">
    <property type="nucleotide sequence ID" value="XM_004989783.1"/>
</dbReference>
<feature type="compositionally biased region" description="Basic and acidic residues" evidence="1">
    <location>
        <begin position="67"/>
        <end position="82"/>
    </location>
</feature>
<evidence type="ECO:0000313" key="6">
    <source>
        <dbReference type="Proteomes" id="UP000007799"/>
    </source>
</evidence>
<feature type="compositionally biased region" description="Acidic residues" evidence="1">
    <location>
        <begin position="83"/>
        <end position="100"/>
    </location>
</feature>
<dbReference type="GeneID" id="16070394"/>
<feature type="domain" description="FUZ/MON1/HPS1 first Longin" evidence="2">
    <location>
        <begin position="239"/>
        <end position="325"/>
    </location>
</feature>
<evidence type="ECO:0000256" key="1">
    <source>
        <dbReference type="SAM" id="MobiDB-lite"/>
    </source>
</evidence>
<dbReference type="InterPro" id="IPR043971">
    <property type="entry name" value="FUZ/MON1/HPS1_longin_2"/>
</dbReference>
<protein>
    <recommendedName>
        <fullName evidence="7">Vacuolar fusion protein MON1 homolog</fullName>
    </recommendedName>
</protein>
<dbReference type="Pfam" id="PF19038">
    <property type="entry name" value="Fuz_longin_3"/>
    <property type="match status" value="1"/>
</dbReference>
<dbReference type="PANTHER" id="PTHR13027">
    <property type="entry name" value="SAND PROTEIN-RELATED"/>
    <property type="match status" value="1"/>
</dbReference>
<dbReference type="EMBL" id="GL832981">
    <property type="protein sequence ID" value="EGD78164.1"/>
    <property type="molecule type" value="Genomic_DNA"/>
</dbReference>
<dbReference type="OMA" id="YMETEYE"/>
<evidence type="ECO:0000259" key="2">
    <source>
        <dbReference type="Pfam" id="PF19036"/>
    </source>
</evidence>
<feature type="domain" description="FUZ/MON1/HPS1 first Longin" evidence="2">
    <location>
        <begin position="180"/>
        <end position="219"/>
    </location>
</feature>
<dbReference type="Pfam" id="PF19036">
    <property type="entry name" value="Fuz_longin_1"/>
    <property type="match status" value="2"/>
</dbReference>
<proteinExistence type="predicted"/>
<dbReference type="InterPro" id="IPR043972">
    <property type="entry name" value="FUZ/MON1/HPS1_longin_1"/>
</dbReference>
<dbReference type="eggNOG" id="KOG0997">
    <property type="taxonomic scope" value="Eukaryota"/>
</dbReference>
<dbReference type="KEGG" id="sre:PTSG_09040"/>
<dbReference type="Pfam" id="PF19037">
    <property type="entry name" value="Fuz_longin_2"/>
    <property type="match status" value="1"/>
</dbReference>
<feature type="compositionally biased region" description="Polar residues" evidence="1">
    <location>
        <begin position="141"/>
        <end position="155"/>
    </location>
</feature>
<dbReference type="Proteomes" id="UP000007799">
    <property type="component" value="Unassembled WGS sequence"/>
</dbReference>
<feature type="domain" description="FUZ/MON1/HPS1 second Longin" evidence="3">
    <location>
        <begin position="363"/>
        <end position="462"/>
    </location>
</feature>
<dbReference type="GO" id="GO:0035658">
    <property type="term" value="C:Mon1-Ccz1 complex"/>
    <property type="evidence" value="ECO:0007669"/>
    <property type="project" value="TreeGrafter"/>
</dbReference>
<evidence type="ECO:0008006" key="7">
    <source>
        <dbReference type="Google" id="ProtNLM"/>
    </source>
</evidence>
<dbReference type="InParanoid" id="F2UM15"/>
<dbReference type="STRING" id="946362.F2UM15"/>
<gene>
    <name evidence="5" type="ORF">PTSG_09040</name>
</gene>
<dbReference type="AlphaFoldDB" id="F2UM15"/>
<dbReference type="InterPro" id="IPR043970">
    <property type="entry name" value="FUZ/MON1/HPS1_longin_3"/>
</dbReference>
<keyword evidence="6" id="KW-1185">Reference proteome</keyword>
<dbReference type="PRINTS" id="PR01546">
    <property type="entry name" value="YEAST73DUF"/>
</dbReference>
<feature type="compositionally biased region" description="Basic and acidic residues" evidence="1">
    <location>
        <begin position="101"/>
        <end position="110"/>
    </location>
</feature>
<accession>F2UM15</accession>
<name>F2UM15_SALR5</name>
<dbReference type="FunCoup" id="F2UM15">
    <property type="interactions" value="983"/>
</dbReference>
<evidence type="ECO:0000313" key="5">
    <source>
        <dbReference type="EMBL" id="EGD78164.1"/>
    </source>
</evidence>
<organism evidence="6">
    <name type="scientific">Salpingoeca rosetta (strain ATCC 50818 / BSB-021)</name>
    <dbReference type="NCBI Taxonomy" id="946362"/>
    <lineage>
        <taxon>Eukaryota</taxon>
        <taxon>Choanoflagellata</taxon>
        <taxon>Craspedida</taxon>
        <taxon>Salpingoecidae</taxon>
        <taxon>Salpingoeca</taxon>
    </lineage>
</organism>